<keyword evidence="1" id="KW-0805">Transcription regulation</keyword>
<evidence type="ECO:0000256" key="4">
    <source>
        <dbReference type="PROSITE-ProRule" id="PRU00335"/>
    </source>
</evidence>
<dbReference type="OrthoDB" id="9811084at2"/>
<sequence length="202" mass="22477">MARPRDQNTHMSHREKLLDAGEHAFRETSFSESGINEILASSGVPKGSFYHHFASKEAFGIAVANRYNEAQVAAAKGCLEDPTLPPIDRLRLFFESARKDMGNRKFQQGCLMCNLSTELADERPAFQAVLDTHWQNMTAVVAECLAEADLSEIGLEHLTPEEAADWLMNAWSGALTRMKASGNDAPLALFMRTIFKTEDTQK</sequence>
<evidence type="ECO:0000313" key="7">
    <source>
        <dbReference type="Proteomes" id="UP000006762"/>
    </source>
</evidence>
<dbReference type="InterPro" id="IPR001647">
    <property type="entry name" value="HTH_TetR"/>
</dbReference>
<dbReference type="PRINTS" id="PR00455">
    <property type="entry name" value="HTHTETR"/>
</dbReference>
<dbReference type="PANTHER" id="PTHR47506:SF6">
    <property type="entry name" value="HTH-TYPE TRANSCRIPTIONAL REPRESSOR NEMR"/>
    <property type="match status" value="1"/>
</dbReference>
<dbReference type="Pfam" id="PF00440">
    <property type="entry name" value="TetR_N"/>
    <property type="match status" value="1"/>
</dbReference>
<dbReference type="PROSITE" id="PS50977">
    <property type="entry name" value="HTH_TETR_2"/>
    <property type="match status" value="1"/>
</dbReference>
<keyword evidence="2 4" id="KW-0238">DNA-binding</keyword>
<dbReference type="RefSeq" id="WP_009573280.1">
    <property type="nucleotide sequence ID" value="NZ_AMRK01000010.1"/>
</dbReference>
<evidence type="ECO:0000259" key="5">
    <source>
        <dbReference type="PROSITE" id="PS50977"/>
    </source>
</evidence>
<evidence type="ECO:0000313" key="6">
    <source>
        <dbReference type="EMBL" id="EKE69377.1"/>
    </source>
</evidence>
<dbReference type="InterPro" id="IPR009057">
    <property type="entry name" value="Homeodomain-like_sf"/>
</dbReference>
<dbReference type="PATRIC" id="fig|1208323.3.peg.3410"/>
<evidence type="ECO:0000256" key="3">
    <source>
        <dbReference type="ARBA" id="ARBA00023163"/>
    </source>
</evidence>
<evidence type="ECO:0000256" key="2">
    <source>
        <dbReference type="ARBA" id="ARBA00023125"/>
    </source>
</evidence>
<dbReference type="Gene3D" id="1.10.357.10">
    <property type="entry name" value="Tetracycline Repressor, domain 2"/>
    <property type="match status" value="1"/>
</dbReference>
<dbReference type="GO" id="GO:0003677">
    <property type="term" value="F:DNA binding"/>
    <property type="evidence" value="ECO:0007669"/>
    <property type="project" value="UniProtKB-UniRule"/>
</dbReference>
<dbReference type="SUPFAM" id="SSF46689">
    <property type="entry name" value="Homeodomain-like"/>
    <property type="match status" value="1"/>
</dbReference>
<dbReference type="STRING" id="1208323.B30_16463"/>
<keyword evidence="7" id="KW-1185">Reference proteome</keyword>
<dbReference type="InterPro" id="IPR011075">
    <property type="entry name" value="TetR_C"/>
</dbReference>
<dbReference type="PANTHER" id="PTHR47506">
    <property type="entry name" value="TRANSCRIPTIONAL REGULATORY PROTEIN"/>
    <property type="match status" value="1"/>
</dbReference>
<keyword evidence="3" id="KW-0804">Transcription</keyword>
<gene>
    <name evidence="6" type="ORF">B30_16463</name>
</gene>
<reference evidence="6 7" key="1">
    <citation type="submission" date="2012-09" db="EMBL/GenBank/DDBJ databases">
        <title>Celeribacter baekdonensis B30 Genome Sequencing.</title>
        <authorList>
            <person name="Wang W."/>
        </authorList>
    </citation>
    <scope>NUCLEOTIDE SEQUENCE [LARGE SCALE GENOMIC DNA]</scope>
    <source>
        <strain evidence="6 7">B30</strain>
    </source>
</reference>
<dbReference type="InterPro" id="IPR036271">
    <property type="entry name" value="Tet_transcr_reg_TetR-rel_C_sf"/>
</dbReference>
<dbReference type="eggNOG" id="COG1309">
    <property type="taxonomic scope" value="Bacteria"/>
</dbReference>
<dbReference type="SUPFAM" id="SSF48498">
    <property type="entry name" value="Tetracyclin repressor-like, C-terminal domain"/>
    <property type="match status" value="1"/>
</dbReference>
<proteinExistence type="predicted"/>
<dbReference type="EMBL" id="AMRK01000010">
    <property type="protein sequence ID" value="EKE69377.1"/>
    <property type="molecule type" value="Genomic_DNA"/>
</dbReference>
<protein>
    <submittedName>
        <fullName evidence="6">TetR family transcriptional regulatory protein</fullName>
    </submittedName>
</protein>
<feature type="DNA-binding region" description="H-T-H motif" evidence="4">
    <location>
        <begin position="34"/>
        <end position="53"/>
    </location>
</feature>
<name>K2J3B4_9RHOB</name>
<comment type="caution">
    <text evidence="6">The sequence shown here is derived from an EMBL/GenBank/DDBJ whole genome shotgun (WGS) entry which is preliminary data.</text>
</comment>
<accession>K2J3B4</accession>
<dbReference type="Proteomes" id="UP000006762">
    <property type="component" value="Unassembled WGS sequence"/>
</dbReference>
<dbReference type="Pfam" id="PF16925">
    <property type="entry name" value="TetR_C_13"/>
    <property type="match status" value="1"/>
</dbReference>
<dbReference type="AlphaFoldDB" id="K2J3B4"/>
<evidence type="ECO:0000256" key="1">
    <source>
        <dbReference type="ARBA" id="ARBA00023015"/>
    </source>
</evidence>
<feature type="domain" description="HTH tetR-type" evidence="5">
    <location>
        <begin position="11"/>
        <end position="71"/>
    </location>
</feature>
<organism evidence="6 7">
    <name type="scientific">Celeribacter baekdonensis B30</name>
    <dbReference type="NCBI Taxonomy" id="1208323"/>
    <lineage>
        <taxon>Bacteria</taxon>
        <taxon>Pseudomonadati</taxon>
        <taxon>Pseudomonadota</taxon>
        <taxon>Alphaproteobacteria</taxon>
        <taxon>Rhodobacterales</taxon>
        <taxon>Roseobacteraceae</taxon>
        <taxon>Celeribacter</taxon>
    </lineage>
</organism>